<dbReference type="AlphaFoldDB" id="D9Q0T9"/>
<dbReference type="Proteomes" id="UP000000346">
    <property type="component" value="Chromosome"/>
</dbReference>
<protein>
    <recommendedName>
        <fullName evidence="1">MJ1316 RNA cyclic group end recognition domain-containing protein</fullName>
    </recommendedName>
</protein>
<dbReference type="KEGG" id="asc:ASAC_0520"/>
<feature type="domain" description="MJ1316 RNA cyclic group end recognition" evidence="1">
    <location>
        <begin position="8"/>
        <end position="81"/>
    </location>
</feature>
<dbReference type="EMBL" id="CP001742">
    <property type="protein sequence ID" value="ADL18927.1"/>
    <property type="molecule type" value="Genomic_DNA"/>
</dbReference>
<sequence length="86" mass="9696">MTKRRSVIRQVINRALMSGRPQDYVIVYVDRDPQAGQRLAELNASRIAAVSEWALTLDDGDTVIPLHRVVEVRGPNGEAWRRGLKS</sequence>
<keyword evidence="3" id="KW-1185">Reference proteome</keyword>
<accession>D9Q0T9</accession>
<reference evidence="2 3" key="1">
    <citation type="journal article" date="2010" name="Appl. Environ. Microbiol.">
        <title>The genome sequence of the crenarchaeon Acidilobus saccharovorans supports a new order, Acidilobales, and suggests an important ecological role in terrestrial acidic hot springs.</title>
        <authorList>
            <person name="Mardanov A.V."/>
            <person name="Svetlitchnyi V.A."/>
            <person name="Beletsky A.V."/>
            <person name="Prokofeva M.I."/>
            <person name="Bonch-Osmolovskaya E.A."/>
            <person name="Ravin N.V."/>
            <person name="Skryabin K.G."/>
        </authorList>
    </citation>
    <scope>NUCLEOTIDE SEQUENCE [LARGE SCALE GENOMIC DNA]</scope>
    <source>
        <strain evidence="3">DSM 16705 / JCM 18335 / VKM B-2471 / 345-15</strain>
    </source>
</reference>
<dbReference type="InParanoid" id="D9Q0T9"/>
<dbReference type="Pfam" id="PF04457">
    <property type="entry name" value="MJ1316"/>
    <property type="match status" value="1"/>
</dbReference>
<gene>
    <name evidence="2" type="ordered locus">ASAC_0520</name>
</gene>
<proteinExistence type="predicted"/>
<dbReference type="InterPro" id="IPR040459">
    <property type="entry name" value="MJ1316"/>
</dbReference>
<dbReference type="HOGENOM" id="CLU_2490238_0_0_2"/>
<evidence type="ECO:0000313" key="3">
    <source>
        <dbReference type="Proteomes" id="UP000000346"/>
    </source>
</evidence>
<dbReference type="STRING" id="666510.ASAC_0520"/>
<evidence type="ECO:0000259" key="1">
    <source>
        <dbReference type="Pfam" id="PF04457"/>
    </source>
</evidence>
<dbReference type="eggNOG" id="arCOG01302">
    <property type="taxonomic scope" value="Archaea"/>
</dbReference>
<organism evidence="2 3">
    <name type="scientific">Acidilobus saccharovorans (strain DSM 16705 / JCM 18335 / VKM B-2471 / 345-15)</name>
    <dbReference type="NCBI Taxonomy" id="666510"/>
    <lineage>
        <taxon>Archaea</taxon>
        <taxon>Thermoproteota</taxon>
        <taxon>Thermoprotei</taxon>
        <taxon>Acidilobales</taxon>
        <taxon>Acidilobaceae</taxon>
        <taxon>Acidilobus</taxon>
    </lineage>
</organism>
<name>D9Q0T9_ACIS3</name>
<evidence type="ECO:0000313" key="2">
    <source>
        <dbReference type="EMBL" id="ADL18927.1"/>
    </source>
</evidence>